<evidence type="ECO:0000256" key="7">
    <source>
        <dbReference type="ARBA" id="ARBA00022989"/>
    </source>
</evidence>
<evidence type="ECO:0000313" key="12">
    <source>
        <dbReference type="Proteomes" id="UP000198588"/>
    </source>
</evidence>
<dbReference type="GO" id="GO:0043190">
    <property type="term" value="C:ATP-binding cassette (ABC) transporter complex"/>
    <property type="evidence" value="ECO:0007669"/>
    <property type="project" value="InterPro"/>
</dbReference>
<dbReference type="RefSeq" id="WP_091575745.1">
    <property type="nucleotide sequence ID" value="NZ_FMXM01000003.1"/>
</dbReference>
<sequence>MTDTLHILSVGKGGWGGALLLAAGVTFALSVLGFLLGALFGAVAAGGRLSTRALPSWVAKGYGTVFRGVPDLLTIYLLYYGGSIALTEIGKFFGSAGFVGLPTFATGVLAIGIISGAYQAEVYRGAYLAVDLGQFEASKALGLSRFQSLRLVIVPQLMRHALPGLGNVWQLVLKDSALISVIGLVELMRQSQIGAGSMREPFVFYIAAATLYFLIAAVTGSVFRYGEARAWRGMVHA</sequence>
<keyword evidence="5" id="KW-0997">Cell inner membrane</keyword>
<feature type="domain" description="ABC transmembrane type-1" evidence="10">
    <location>
        <begin position="19"/>
        <end position="223"/>
    </location>
</feature>
<feature type="transmembrane region" description="Helical" evidence="9">
    <location>
        <begin position="202"/>
        <end position="223"/>
    </location>
</feature>
<evidence type="ECO:0000256" key="3">
    <source>
        <dbReference type="ARBA" id="ARBA00022448"/>
    </source>
</evidence>
<keyword evidence="8 9" id="KW-0472">Membrane</keyword>
<evidence type="ECO:0000256" key="8">
    <source>
        <dbReference type="ARBA" id="ARBA00023136"/>
    </source>
</evidence>
<dbReference type="InterPro" id="IPR051613">
    <property type="entry name" value="ABC_transp_permease_HisMQ"/>
</dbReference>
<keyword evidence="7 9" id="KW-1133">Transmembrane helix</keyword>
<evidence type="ECO:0000259" key="10">
    <source>
        <dbReference type="PROSITE" id="PS50928"/>
    </source>
</evidence>
<keyword evidence="6 9" id="KW-0812">Transmembrane</keyword>
<dbReference type="STRING" id="1165689.SAMN02927914_00814"/>
<keyword evidence="4" id="KW-1003">Cell membrane</keyword>
<dbReference type="PANTHER" id="PTHR30133">
    <property type="entry name" value="CATIONIC AMINO ACID TRANSPORTER, MEMBRANE COMPONENT"/>
    <property type="match status" value="1"/>
</dbReference>
<dbReference type="InterPro" id="IPR035906">
    <property type="entry name" value="MetI-like_sf"/>
</dbReference>
<evidence type="ECO:0000256" key="9">
    <source>
        <dbReference type="RuleBase" id="RU363032"/>
    </source>
</evidence>
<dbReference type="InterPro" id="IPR000515">
    <property type="entry name" value="MetI-like"/>
</dbReference>
<evidence type="ECO:0000256" key="1">
    <source>
        <dbReference type="ARBA" id="ARBA00004429"/>
    </source>
</evidence>
<dbReference type="SUPFAM" id="SSF161098">
    <property type="entry name" value="MetI-like"/>
    <property type="match status" value="1"/>
</dbReference>
<feature type="transmembrane region" description="Helical" evidence="9">
    <location>
        <begin position="92"/>
        <end position="114"/>
    </location>
</feature>
<keyword evidence="3 9" id="KW-0813">Transport</keyword>
<name>A0A1G5VVG0_9HYPH</name>
<dbReference type="InterPro" id="IPR010065">
    <property type="entry name" value="AA_ABC_transptr_permease_3TM"/>
</dbReference>
<evidence type="ECO:0000256" key="5">
    <source>
        <dbReference type="ARBA" id="ARBA00022519"/>
    </source>
</evidence>
<proteinExistence type="inferred from homology"/>
<dbReference type="OrthoDB" id="9815029at2"/>
<dbReference type="Proteomes" id="UP000198588">
    <property type="component" value="Unassembled WGS sequence"/>
</dbReference>
<accession>A0A1G5VVG0</accession>
<evidence type="ECO:0000313" key="11">
    <source>
        <dbReference type="EMBL" id="SDA49738.1"/>
    </source>
</evidence>
<dbReference type="GO" id="GO:0022857">
    <property type="term" value="F:transmembrane transporter activity"/>
    <property type="evidence" value="ECO:0007669"/>
    <property type="project" value="InterPro"/>
</dbReference>
<comment type="subcellular location">
    <subcellularLocation>
        <location evidence="1">Cell inner membrane</location>
        <topology evidence="1">Multi-pass membrane protein</topology>
    </subcellularLocation>
    <subcellularLocation>
        <location evidence="9">Cell membrane</location>
        <topology evidence="9">Multi-pass membrane protein</topology>
    </subcellularLocation>
</comment>
<dbReference type="NCBIfam" id="TIGR01726">
    <property type="entry name" value="HEQRo_perm_3TM"/>
    <property type="match status" value="1"/>
</dbReference>
<dbReference type="AlphaFoldDB" id="A0A1G5VVG0"/>
<reference evidence="11 12" key="1">
    <citation type="submission" date="2016-10" db="EMBL/GenBank/DDBJ databases">
        <authorList>
            <person name="de Groot N.N."/>
        </authorList>
    </citation>
    <scope>NUCLEOTIDE SEQUENCE [LARGE SCALE GENOMIC DNA]</scope>
    <source>
        <strain evidence="11 12">CGMCC 1.12097</strain>
    </source>
</reference>
<comment type="similarity">
    <text evidence="2">Belongs to the binding-protein-dependent transport system permease family. HisMQ subfamily.</text>
</comment>
<feature type="transmembrane region" description="Helical" evidence="9">
    <location>
        <begin position="57"/>
        <end position="80"/>
    </location>
</feature>
<protein>
    <submittedName>
        <fullName evidence="11">Octopine/nopaline transport system permease protein</fullName>
    </submittedName>
</protein>
<evidence type="ECO:0000256" key="4">
    <source>
        <dbReference type="ARBA" id="ARBA00022475"/>
    </source>
</evidence>
<dbReference type="PROSITE" id="PS50928">
    <property type="entry name" value="ABC_TM1"/>
    <property type="match status" value="1"/>
</dbReference>
<dbReference type="EMBL" id="FMXM01000003">
    <property type="protein sequence ID" value="SDA49738.1"/>
    <property type="molecule type" value="Genomic_DNA"/>
</dbReference>
<evidence type="ECO:0000256" key="2">
    <source>
        <dbReference type="ARBA" id="ARBA00010072"/>
    </source>
</evidence>
<evidence type="ECO:0000256" key="6">
    <source>
        <dbReference type="ARBA" id="ARBA00022692"/>
    </source>
</evidence>
<dbReference type="Pfam" id="PF00528">
    <property type="entry name" value="BPD_transp_1"/>
    <property type="match status" value="1"/>
</dbReference>
<feature type="transmembrane region" description="Helical" evidence="9">
    <location>
        <begin position="20"/>
        <end position="45"/>
    </location>
</feature>
<organism evidence="11 12">
    <name type="scientific">Mesorhizobium qingshengii</name>
    <dbReference type="NCBI Taxonomy" id="1165689"/>
    <lineage>
        <taxon>Bacteria</taxon>
        <taxon>Pseudomonadati</taxon>
        <taxon>Pseudomonadota</taxon>
        <taxon>Alphaproteobacteria</taxon>
        <taxon>Hyphomicrobiales</taxon>
        <taxon>Phyllobacteriaceae</taxon>
        <taxon>Mesorhizobium</taxon>
    </lineage>
</organism>
<gene>
    <name evidence="11" type="ORF">SAMN02927914_00814</name>
</gene>
<dbReference type="CDD" id="cd06261">
    <property type="entry name" value="TM_PBP2"/>
    <property type="match status" value="1"/>
</dbReference>
<dbReference type="Gene3D" id="1.10.3720.10">
    <property type="entry name" value="MetI-like"/>
    <property type="match status" value="1"/>
</dbReference>